<evidence type="ECO:0000256" key="1">
    <source>
        <dbReference type="ARBA" id="ARBA00022605"/>
    </source>
</evidence>
<dbReference type="GO" id="GO:0016301">
    <property type="term" value="F:kinase activity"/>
    <property type="evidence" value="ECO:0007669"/>
    <property type="project" value="UniProtKB-KW"/>
</dbReference>
<comment type="function">
    <text evidence="7">Catalyzes the specific phosphorylation of the 3-hydroxyl group of shikimic acid using ATP as a cosubstrate.</text>
</comment>
<feature type="binding site" evidence="7">
    <location>
        <position position="81"/>
    </location>
    <ligand>
        <name>substrate</name>
    </ligand>
</feature>
<dbReference type="GeneID" id="303296810"/>
<feature type="binding site" evidence="7">
    <location>
        <position position="35"/>
    </location>
    <ligand>
        <name>substrate</name>
    </ligand>
</feature>
<dbReference type="EMBL" id="JBHSLN010000011">
    <property type="protein sequence ID" value="MFC5296388.1"/>
    <property type="molecule type" value="Genomic_DNA"/>
</dbReference>
<comment type="catalytic activity">
    <reaction evidence="7">
        <text>shikimate + ATP = 3-phosphoshikimate + ADP + H(+)</text>
        <dbReference type="Rhea" id="RHEA:13121"/>
        <dbReference type="ChEBI" id="CHEBI:15378"/>
        <dbReference type="ChEBI" id="CHEBI:30616"/>
        <dbReference type="ChEBI" id="CHEBI:36208"/>
        <dbReference type="ChEBI" id="CHEBI:145989"/>
        <dbReference type="ChEBI" id="CHEBI:456216"/>
        <dbReference type="EC" id="2.7.1.71"/>
    </reaction>
</comment>
<keyword evidence="7" id="KW-0479">Metal-binding</keyword>
<keyword evidence="9" id="KW-1185">Reference proteome</keyword>
<sequence length="181" mass="19131">MSGPAVILLGPMGAGKTSVGRELAARLDVPFDDLDAMIVAEAGRPIPAIFESEGEAGFRELEAAVLERALASCRGVLSLGGGAPLHPASRERLRGGPVVLLEIDERTATSRIGRGHGRPMLAGGADPMVRWRELARARGPVYRELARWSVDTGRGSAASVARAITDMMGRDLLSLPEEENP</sequence>
<dbReference type="InterPro" id="IPR000623">
    <property type="entry name" value="Shikimate_kinase/TSH1"/>
</dbReference>
<keyword evidence="2 7" id="KW-0808">Transferase</keyword>
<keyword evidence="4 7" id="KW-0418">Kinase</keyword>
<dbReference type="PANTHER" id="PTHR21087">
    <property type="entry name" value="SHIKIMATE KINASE"/>
    <property type="match status" value="1"/>
</dbReference>
<dbReference type="PANTHER" id="PTHR21087:SF16">
    <property type="entry name" value="SHIKIMATE KINASE 1, CHLOROPLASTIC"/>
    <property type="match status" value="1"/>
</dbReference>
<dbReference type="EC" id="2.7.1.71" evidence="7"/>
<evidence type="ECO:0000313" key="8">
    <source>
        <dbReference type="EMBL" id="MFC5296388.1"/>
    </source>
</evidence>
<gene>
    <name evidence="7" type="primary">aroK</name>
    <name evidence="8" type="ORF">ACFPK8_02605</name>
</gene>
<evidence type="ECO:0000313" key="9">
    <source>
        <dbReference type="Proteomes" id="UP001595937"/>
    </source>
</evidence>
<evidence type="ECO:0000256" key="2">
    <source>
        <dbReference type="ARBA" id="ARBA00022679"/>
    </source>
</evidence>
<dbReference type="InterPro" id="IPR027417">
    <property type="entry name" value="P-loop_NTPase"/>
</dbReference>
<dbReference type="HAMAP" id="MF_00109">
    <property type="entry name" value="Shikimate_kinase"/>
    <property type="match status" value="1"/>
</dbReference>
<evidence type="ECO:0000256" key="7">
    <source>
        <dbReference type="HAMAP-Rule" id="MF_00109"/>
    </source>
</evidence>
<keyword evidence="6 7" id="KW-0057">Aromatic amino acid biosynthesis</keyword>
<comment type="cofactor">
    <cofactor evidence="7">
        <name>Mg(2+)</name>
        <dbReference type="ChEBI" id="CHEBI:18420"/>
    </cofactor>
    <text evidence="7">Binds 1 Mg(2+) ion per subunit.</text>
</comment>
<dbReference type="CDD" id="cd00464">
    <property type="entry name" value="SK"/>
    <property type="match status" value="1"/>
</dbReference>
<evidence type="ECO:0000256" key="5">
    <source>
        <dbReference type="ARBA" id="ARBA00022840"/>
    </source>
</evidence>
<feature type="binding site" evidence="7">
    <location>
        <position position="59"/>
    </location>
    <ligand>
        <name>substrate</name>
    </ligand>
</feature>
<feature type="binding site" evidence="7">
    <location>
        <position position="17"/>
    </location>
    <ligand>
        <name>Mg(2+)</name>
        <dbReference type="ChEBI" id="CHEBI:18420"/>
    </ligand>
</feature>
<feature type="binding site" evidence="7">
    <location>
        <position position="118"/>
    </location>
    <ligand>
        <name>ATP</name>
        <dbReference type="ChEBI" id="CHEBI:30616"/>
    </ligand>
</feature>
<comment type="pathway">
    <text evidence="7">Metabolic intermediate biosynthesis; chorismate biosynthesis; chorismate from D-erythrose 4-phosphate and phosphoenolpyruvate: step 5/7.</text>
</comment>
<dbReference type="RefSeq" id="WP_343923282.1">
    <property type="nucleotide sequence ID" value="NZ_BAAAIR010000032.1"/>
</dbReference>
<dbReference type="SUPFAM" id="SSF52540">
    <property type="entry name" value="P-loop containing nucleoside triphosphate hydrolases"/>
    <property type="match status" value="1"/>
</dbReference>
<keyword evidence="1 7" id="KW-0028">Amino-acid biosynthesis</keyword>
<dbReference type="Pfam" id="PF01202">
    <property type="entry name" value="SKI"/>
    <property type="match status" value="1"/>
</dbReference>
<comment type="subunit">
    <text evidence="7">Monomer.</text>
</comment>
<evidence type="ECO:0000256" key="3">
    <source>
        <dbReference type="ARBA" id="ARBA00022741"/>
    </source>
</evidence>
<dbReference type="Gene3D" id="3.40.50.300">
    <property type="entry name" value="P-loop containing nucleotide triphosphate hydrolases"/>
    <property type="match status" value="1"/>
</dbReference>
<evidence type="ECO:0000256" key="6">
    <source>
        <dbReference type="ARBA" id="ARBA00023141"/>
    </source>
</evidence>
<reference evidence="9" key="1">
    <citation type="journal article" date="2019" name="Int. J. Syst. Evol. Microbiol.">
        <title>The Global Catalogue of Microorganisms (GCM) 10K type strain sequencing project: providing services to taxonomists for standard genome sequencing and annotation.</title>
        <authorList>
            <consortium name="The Broad Institute Genomics Platform"/>
            <consortium name="The Broad Institute Genome Sequencing Center for Infectious Disease"/>
            <person name="Wu L."/>
            <person name="Ma J."/>
        </authorList>
    </citation>
    <scope>NUCLEOTIDE SEQUENCE [LARGE SCALE GENOMIC DNA]</scope>
    <source>
        <strain evidence="9">CGMCC 1.16455</strain>
    </source>
</reference>
<dbReference type="PRINTS" id="PR01100">
    <property type="entry name" value="SHIKIMTKNASE"/>
</dbReference>
<comment type="caution">
    <text evidence="8">The sequence shown here is derived from an EMBL/GenBank/DDBJ whole genome shotgun (WGS) entry which is preliminary data.</text>
</comment>
<accession>A0ABW0FBM9</accession>
<keyword evidence="5 7" id="KW-0067">ATP-binding</keyword>
<organism evidence="8 9">
    <name type="scientific">Brachybacterium tyrofermentans</name>
    <dbReference type="NCBI Taxonomy" id="47848"/>
    <lineage>
        <taxon>Bacteria</taxon>
        <taxon>Bacillati</taxon>
        <taxon>Actinomycetota</taxon>
        <taxon>Actinomycetes</taxon>
        <taxon>Micrococcales</taxon>
        <taxon>Dermabacteraceae</taxon>
        <taxon>Brachybacterium</taxon>
    </lineage>
</organism>
<comment type="similarity">
    <text evidence="7">Belongs to the shikimate kinase family.</text>
</comment>
<keyword evidence="3 7" id="KW-0547">Nucleotide-binding</keyword>
<feature type="binding site" evidence="7">
    <location>
        <position position="138"/>
    </location>
    <ligand>
        <name>substrate</name>
    </ligand>
</feature>
<dbReference type="Proteomes" id="UP001595937">
    <property type="component" value="Unassembled WGS sequence"/>
</dbReference>
<proteinExistence type="inferred from homology"/>
<keyword evidence="7" id="KW-0963">Cytoplasm</keyword>
<comment type="caution">
    <text evidence="7">Lacks conserved residue(s) required for the propagation of feature annotation.</text>
</comment>
<comment type="subcellular location">
    <subcellularLocation>
        <location evidence="7">Cytoplasm</location>
    </subcellularLocation>
</comment>
<dbReference type="InterPro" id="IPR031322">
    <property type="entry name" value="Shikimate/glucono_kinase"/>
</dbReference>
<evidence type="ECO:0000256" key="4">
    <source>
        <dbReference type="ARBA" id="ARBA00022777"/>
    </source>
</evidence>
<feature type="binding site" evidence="7">
    <location>
        <begin position="13"/>
        <end position="18"/>
    </location>
    <ligand>
        <name>ATP</name>
        <dbReference type="ChEBI" id="CHEBI:30616"/>
    </ligand>
</feature>
<name>A0ABW0FBM9_9MICO</name>
<keyword evidence="7" id="KW-0460">Magnesium</keyword>
<protein>
    <recommendedName>
        <fullName evidence="7">Shikimate kinase</fullName>
        <shortName evidence="7">SK</shortName>
        <ecNumber evidence="7">2.7.1.71</ecNumber>
    </recommendedName>
</protein>